<keyword evidence="2" id="KW-0678">Repressor</keyword>
<keyword evidence="10" id="KW-0539">Nucleus</keyword>
<feature type="domain" description="BCL-6 corepressor PCGF1 binding" evidence="15">
    <location>
        <begin position="516"/>
        <end position="628"/>
    </location>
</feature>
<evidence type="ECO:0000259" key="14">
    <source>
        <dbReference type="Pfam" id="PF15808"/>
    </source>
</evidence>
<dbReference type="InterPro" id="IPR032365">
    <property type="entry name" value="PUFD"/>
</dbReference>
<dbReference type="FunFam" id="1.25.40.20:FF:000032">
    <property type="entry name" value="BCL-6 corepressor isoform X1"/>
    <property type="match status" value="1"/>
</dbReference>
<keyword evidence="5" id="KW-0677">Repeat</keyword>
<evidence type="ECO:0000256" key="6">
    <source>
        <dbReference type="ARBA" id="ARBA00022843"/>
    </source>
</evidence>
<feature type="repeat" description="ANK" evidence="12">
    <location>
        <begin position="411"/>
        <end position="443"/>
    </location>
</feature>
<dbReference type="Proteomes" id="UP000261680">
    <property type="component" value="Chromosome Y"/>
</dbReference>
<evidence type="ECO:0000313" key="16">
    <source>
        <dbReference type="Proteomes" id="UP000261680"/>
    </source>
</evidence>
<keyword evidence="8" id="KW-0805">Transcription regulation</keyword>
<dbReference type="InterPro" id="IPR047144">
    <property type="entry name" value="BCOR-like"/>
</dbReference>
<dbReference type="PROSITE" id="PS50088">
    <property type="entry name" value="ANK_REPEAT"/>
    <property type="match status" value="2"/>
</dbReference>
<reference evidence="17" key="1">
    <citation type="submission" date="2025-08" db="UniProtKB">
        <authorList>
            <consortium name="RefSeq"/>
        </authorList>
    </citation>
    <scope>IDENTIFICATION</scope>
    <source>
        <tissue evidence="17">Whole blood</tissue>
    </source>
</reference>
<dbReference type="GO" id="GO:0000122">
    <property type="term" value="P:negative regulation of transcription by RNA polymerase II"/>
    <property type="evidence" value="ECO:0007669"/>
    <property type="project" value="TreeGrafter"/>
</dbReference>
<accession>A0A384BHN8</accession>
<organism evidence="16 17">
    <name type="scientific">Ursus maritimus</name>
    <name type="common">Polar bear</name>
    <name type="synonym">Thalarctos maritimus</name>
    <dbReference type="NCBI Taxonomy" id="29073"/>
    <lineage>
        <taxon>Eukaryota</taxon>
        <taxon>Metazoa</taxon>
        <taxon>Chordata</taxon>
        <taxon>Craniata</taxon>
        <taxon>Vertebrata</taxon>
        <taxon>Euteleostomi</taxon>
        <taxon>Mammalia</taxon>
        <taxon>Eutheria</taxon>
        <taxon>Laurasiatheria</taxon>
        <taxon>Carnivora</taxon>
        <taxon>Caniformia</taxon>
        <taxon>Ursidae</taxon>
        <taxon>Ursus</taxon>
    </lineage>
</organism>
<name>A0A384BHN8_URSMA</name>
<evidence type="ECO:0000256" key="2">
    <source>
        <dbReference type="ARBA" id="ARBA00022491"/>
    </source>
</evidence>
<evidence type="ECO:0000313" key="17">
    <source>
        <dbReference type="RefSeq" id="XP_008682071.2"/>
    </source>
</evidence>
<keyword evidence="16" id="KW-1185">Reference proteome</keyword>
<comment type="subcellular location">
    <subcellularLocation>
        <location evidence="1">Nucleus</location>
    </subcellularLocation>
</comment>
<dbReference type="GO" id="GO:0006325">
    <property type="term" value="P:chromatin organization"/>
    <property type="evidence" value="ECO:0007669"/>
    <property type="project" value="UniProtKB-KW"/>
</dbReference>
<keyword evidence="9" id="KW-0804">Transcription</keyword>
<keyword evidence="4" id="KW-0597">Phosphoprotein</keyword>
<dbReference type="FunFam" id="3.10.260.40:FF:000001">
    <property type="entry name" value="BCL-6 corepressor isoform X2"/>
    <property type="match status" value="1"/>
</dbReference>
<dbReference type="SMART" id="SM00248">
    <property type="entry name" value="ANK"/>
    <property type="match status" value="3"/>
</dbReference>
<dbReference type="PANTHER" id="PTHR24117">
    <property type="entry name" value="AGAP007537-PB"/>
    <property type="match status" value="1"/>
</dbReference>
<dbReference type="Pfam" id="PF15808">
    <property type="entry name" value="BCOR"/>
    <property type="match status" value="1"/>
</dbReference>
<dbReference type="SUPFAM" id="SSF48403">
    <property type="entry name" value="Ankyrin repeat"/>
    <property type="match status" value="1"/>
</dbReference>
<keyword evidence="3" id="KW-1017">Isopeptide bond</keyword>
<dbReference type="InterPro" id="IPR002110">
    <property type="entry name" value="Ankyrin_rpt"/>
</dbReference>
<dbReference type="InterPro" id="IPR036770">
    <property type="entry name" value="Ankyrin_rpt-contain_sf"/>
</dbReference>
<evidence type="ECO:0000256" key="12">
    <source>
        <dbReference type="PROSITE-ProRule" id="PRU00023"/>
    </source>
</evidence>
<dbReference type="Gene3D" id="1.25.40.20">
    <property type="entry name" value="Ankyrin repeat-containing domain"/>
    <property type="match status" value="1"/>
</dbReference>
<keyword evidence="7" id="KW-0156">Chromatin regulator</keyword>
<dbReference type="KEGG" id="umr:103656459"/>
<dbReference type="Pfam" id="PF12796">
    <property type="entry name" value="Ank_2"/>
    <property type="match status" value="1"/>
</dbReference>
<protein>
    <submittedName>
        <fullName evidence="17">BCL-6 corepressor-like</fullName>
    </submittedName>
</protein>
<keyword evidence="12" id="KW-0040">ANK repeat</keyword>
<evidence type="ECO:0000256" key="9">
    <source>
        <dbReference type="ARBA" id="ARBA00023163"/>
    </source>
</evidence>
<dbReference type="GO" id="GO:0005634">
    <property type="term" value="C:nucleus"/>
    <property type="evidence" value="ECO:0007669"/>
    <property type="project" value="UniProtKB-SubCell"/>
</dbReference>
<evidence type="ECO:0000256" key="5">
    <source>
        <dbReference type="ARBA" id="ARBA00022737"/>
    </source>
</evidence>
<gene>
    <name evidence="17" type="primary">LOC103656459</name>
</gene>
<evidence type="ECO:0000256" key="3">
    <source>
        <dbReference type="ARBA" id="ARBA00022499"/>
    </source>
</evidence>
<sequence length="637" mass="71857">MLAMAVLCSHDDLWALIVSSPPGEDSAAKKYNLLKALEEKDISVKYFMDRWPMSKHDPTVRLDRKHKLSDDRNHTETTVEEIPEDPLQKVKQRWVSKGLHPKKQRHLLHLRKRWKQQVSTAESTPGEKVEKKMAHTVQGEVTAQGNKSSKDKPCRKGAEAKSNRSWSEESFRGFPICSTTLPIKSLSSVSTSTIPTSRSLSKKLKIKETQKTHVLCTDEKDHQAASMLQRYTKNSEKPSGKRVCKTKHLISHKTRQGLSVPGDCSVENADGKVNIGGVTKQEEPSSNYYLSSANQDQKSFNLLQQLPPPSEILQRLLHSSPPPETAQSQPMLPERQRFVVNKNAGETLLQRAAQLGYEELVLYCLENKICDVNHQDNAGYSALHEASAGGWLCIVQHLLKYGADVNCSTQDGTRPLHDAVENDHLEIVRLLLSYGADPTLATYSGRTIMQMTHSELMEIFLADYVNDLQGPSDDEFIAPWEFYGSSLCEPDNKAGHNILANLPGPEDQYDEDKANSDVFEFEFSDSPLLPCYNIQVSVCQGARNWFLLSDVLKKLKMSSCIFRCSFPNLEIITITEAEFYRQVSASFLYSWSKDLEAFNPESQELVDLVEFTIELQTLLGSSVEWLNPRDMALEKDH</sequence>
<evidence type="ECO:0000256" key="8">
    <source>
        <dbReference type="ARBA" id="ARBA00023015"/>
    </source>
</evidence>
<evidence type="ECO:0000256" key="7">
    <source>
        <dbReference type="ARBA" id="ARBA00022853"/>
    </source>
</evidence>
<dbReference type="OrthoDB" id="3666223at2759"/>
<evidence type="ECO:0000259" key="15">
    <source>
        <dbReference type="Pfam" id="PF16553"/>
    </source>
</evidence>
<dbReference type="Gene3D" id="3.10.260.40">
    <property type="entry name" value="BCL-6 corepressor, PCGF1 binding domain"/>
    <property type="match status" value="1"/>
</dbReference>
<keyword evidence="6" id="KW-0832">Ubl conjugation</keyword>
<evidence type="ECO:0000256" key="11">
    <source>
        <dbReference type="ARBA" id="ARBA00034703"/>
    </source>
</evidence>
<dbReference type="GO" id="GO:0003714">
    <property type="term" value="F:transcription corepressor activity"/>
    <property type="evidence" value="ECO:0007669"/>
    <property type="project" value="TreeGrafter"/>
</dbReference>
<dbReference type="InterPro" id="IPR038227">
    <property type="entry name" value="PUFD_som_sf"/>
</dbReference>
<dbReference type="RefSeq" id="XP_008682071.2">
    <property type="nucleotide sequence ID" value="XM_008683849.2"/>
</dbReference>
<dbReference type="STRING" id="29073.ENSUMAP00000020900"/>
<dbReference type="InterPro" id="IPR031628">
    <property type="entry name" value="BCOR"/>
</dbReference>
<evidence type="ECO:0000256" key="10">
    <source>
        <dbReference type="ARBA" id="ARBA00023242"/>
    </source>
</evidence>
<evidence type="ECO:0000256" key="13">
    <source>
        <dbReference type="SAM" id="MobiDB-lite"/>
    </source>
</evidence>
<comment type="similarity">
    <text evidence="11">Belongs to the BCOR family.</text>
</comment>
<dbReference type="Pfam" id="PF16553">
    <property type="entry name" value="PUFD"/>
    <property type="match status" value="1"/>
</dbReference>
<feature type="compositionally biased region" description="Basic and acidic residues" evidence="13">
    <location>
        <begin position="148"/>
        <end position="164"/>
    </location>
</feature>
<feature type="region of interest" description="Disordered" evidence="13">
    <location>
        <begin position="139"/>
        <end position="164"/>
    </location>
</feature>
<feature type="domain" description="BCL-6 corepressor non-ankyrin-repeat" evidence="14">
    <location>
        <begin position="98"/>
        <end position="291"/>
    </location>
</feature>
<feature type="repeat" description="ANK" evidence="12">
    <location>
        <begin position="378"/>
        <end position="410"/>
    </location>
</feature>
<evidence type="ECO:0000256" key="4">
    <source>
        <dbReference type="ARBA" id="ARBA00022553"/>
    </source>
</evidence>
<dbReference type="PROSITE" id="PS50297">
    <property type="entry name" value="ANK_REP_REGION"/>
    <property type="match status" value="2"/>
</dbReference>
<evidence type="ECO:0000256" key="1">
    <source>
        <dbReference type="ARBA" id="ARBA00004123"/>
    </source>
</evidence>
<dbReference type="PANTHER" id="PTHR24117:SF8">
    <property type="entry name" value="BCL-6 COREPRESSOR"/>
    <property type="match status" value="1"/>
</dbReference>
<proteinExistence type="inferred from homology"/>
<dbReference type="AlphaFoldDB" id="A0A384BHN8"/>
<dbReference type="GeneID" id="103656459"/>